<dbReference type="PANTHER" id="PTHR33885:SF3">
    <property type="entry name" value="PHAGE SHOCK PROTEIN C"/>
    <property type="match status" value="1"/>
</dbReference>
<evidence type="ECO:0000256" key="4">
    <source>
        <dbReference type="ARBA" id="ARBA00022989"/>
    </source>
</evidence>
<evidence type="ECO:0000256" key="7">
    <source>
        <dbReference type="SAM" id="Phobius"/>
    </source>
</evidence>
<dbReference type="Proteomes" id="UP000306985">
    <property type="component" value="Unassembled WGS sequence"/>
</dbReference>
<keyword evidence="4 7" id="KW-1133">Transmembrane helix</keyword>
<protein>
    <submittedName>
        <fullName evidence="9">PspC domain-containing protein</fullName>
    </submittedName>
</protein>
<evidence type="ECO:0000256" key="3">
    <source>
        <dbReference type="ARBA" id="ARBA00022692"/>
    </source>
</evidence>
<evidence type="ECO:0000259" key="8">
    <source>
        <dbReference type="Pfam" id="PF04024"/>
    </source>
</evidence>
<keyword evidence="10" id="KW-1185">Reference proteome</keyword>
<sequence>MTSTQQGPSGWSPAGSVGDPAGSGPGTGWWPNRPRRSSTDRKIAGVAGGLGRALGVDPVLFRVGFVVLGFFGVGVPLYLAGWLLSPGDEDEVSPGEALLGRGRSAVPPIGAIAMIIGLAVSIGTTLSFGSLVPLVVVGVIAVLVLRRRRSSGSCGGRAWGDGWAHTPPTWTAGNAWTPGAGAQQQQQQSGPASPFDRPPFWDDTPSAAAPRVDLTKHPVAQPTPAAPPAWHPLDESPPAAPPAWDPLGVAPFAWDLPEPPTAPSTSSPVPVTRDPGVLGRVTTGLAFLVGAVFAGGILLGGWSIPWAAVSGAALAVVAVGLLIGSLRGRAQNLIGTGVFLSLVTLALTVSGLQGTGGYGDQQWRPTTVSAVQGQYEINGGSGNLDLRGLTVPAGQTVTTEVEVHAGQAAVTLPADASVEVTCTSNAGEVDCLGDRRSGLLQQVSRVETGSPDQGTIDLTVHVGAGQAQVRRG</sequence>
<evidence type="ECO:0000256" key="5">
    <source>
        <dbReference type="ARBA" id="ARBA00023136"/>
    </source>
</evidence>
<comment type="subcellular location">
    <subcellularLocation>
        <location evidence="1">Cell membrane</location>
        <topology evidence="1">Single-pass membrane protein</topology>
    </subcellularLocation>
</comment>
<dbReference type="OrthoDB" id="3208990at2"/>
<reference evidence="9 10" key="1">
    <citation type="submission" date="2019-05" db="EMBL/GenBank/DDBJ databases">
        <title>Nakamurella sp. N5BH11, whole genome shotgun sequence.</title>
        <authorList>
            <person name="Tuo L."/>
        </authorList>
    </citation>
    <scope>NUCLEOTIDE SEQUENCE [LARGE SCALE GENOMIC DNA]</scope>
    <source>
        <strain evidence="9 10">N5BH11</strain>
    </source>
</reference>
<dbReference type="InterPro" id="IPR007168">
    <property type="entry name" value="Phageshock_PspC_N"/>
</dbReference>
<name>A0A4U6QF12_9ACTN</name>
<organism evidence="9 10">
    <name type="scientific">Nakamurella flava</name>
    <dbReference type="NCBI Taxonomy" id="2576308"/>
    <lineage>
        <taxon>Bacteria</taxon>
        <taxon>Bacillati</taxon>
        <taxon>Actinomycetota</taxon>
        <taxon>Actinomycetes</taxon>
        <taxon>Nakamurellales</taxon>
        <taxon>Nakamurellaceae</taxon>
        <taxon>Nakamurella</taxon>
    </lineage>
</organism>
<feature type="transmembrane region" description="Helical" evidence="7">
    <location>
        <begin position="304"/>
        <end position="326"/>
    </location>
</feature>
<feature type="domain" description="Phage shock protein PspC N-terminal" evidence="8">
    <location>
        <begin position="33"/>
        <end position="86"/>
    </location>
</feature>
<proteinExistence type="predicted"/>
<dbReference type="EMBL" id="SZZH01000003">
    <property type="protein sequence ID" value="TKV58773.1"/>
    <property type="molecule type" value="Genomic_DNA"/>
</dbReference>
<dbReference type="Pfam" id="PF04024">
    <property type="entry name" value="PspC"/>
    <property type="match status" value="1"/>
</dbReference>
<feature type="transmembrane region" description="Helical" evidence="7">
    <location>
        <begin position="59"/>
        <end position="84"/>
    </location>
</feature>
<keyword evidence="3 7" id="KW-0812">Transmembrane</keyword>
<dbReference type="InterPro" id="IPR052027">
    <property type="entry name" value="PspC"/>
</dbReference>
<comment type="caution">
    <text evidence="9">The sequence shown here is derived from an EMBL/GenBank/DDBJ whole genome shotgun (WGS) entry which is preliminary data.</text>
</comment>
<keyword evidence="2" id="KW-1003">Cell membrane</keyword>
<dbReference type="GO" id="GO:0005886">
    <property type="term" value="C:plasma membrane"/>
    <property type="evidence" value="ECO:0007669"/>
    <property type="project" value="UniProtKB-SubCell"/>
</dbReference>
<feature type="transmembrane region" description="Helical" evidence="7">
    <location>
        <begin position="333"/>
        <end position="352"/>
    </location>
</feature>
<feature type="region of interest" description="Disordered" evidence="6">
    <location>
        <begin position="159"/>
        <end position="238"/>
    </location>
</feature>
<feature type="transmembrane region" description="Helical" evidence="7">
    <location>
        <begin position="277"/>
        <end position="298"/>
    </location>
</feature>
<evidence type="ECO:0000256" key="2">
    <source>
        <dbReference type="ARBA" id="ARBA00022475"/>
    </source>
</evidence>
<accession>A0A4U6QF12</accession>
<evidence type="ECO:0000313" key="10">
    <source>
        <dbReference type="Proteomes" id="UP000306985"/>
    </source>
</evidence>
<evidence type="ECO:0000256" key="6">
    <source>
        <dbReference type="SAM" id="MobiDB-lite"/>
    </source>
</evidence>
<feature type="compositionally biased region" description="Low complexity" evidence="6">
    <location>
        <begin position="178"/>
        <end position="194"/>
    </location>
</feature>
<gene>
    <name evidence="9" type="ORF">FDO65_14760</name>
</gene>
<feature type="transmembrane region" description="Helical" evidence="7">
    <location>
        <begin position="105"/>
        <end position="122"/>
    </location>
</feature>
<dbReference type="RefSeq" id="WP_137450432.1">
    <property type="nucleotide sequence ID" value="NZ_SZZH01000003.1"/>
</dbReference>
<evidence type="ECO:0000256" key="1">
    <source>
        <dbReference type="ARBA" id="ARBA00004162"/>
    </source>
</evidence>
<dbReference type="PANTHER" id="PTHR33885">
    <property type="entry name" value="PHAGE SHOCK PROTEIN C"/>
    <property type="match status" value="1"/>
</dbReference>
<evidence type="ECO:0000313" key="9">
    <source>
        <dbReference type="EMBL" id="TKV58773.1"/>
    </source>
</evidence>
<keyword evidence="5 7" id="KW-0472">Membrane</keyword>
<dbReference type="AlphaFoldDB" id="A0A4U6QF12"/>
<feature type="region of interest" description="Disordered" evidence="6">
    <location>
        <begin position="1"/>
        <end position="37"/>
    </location>
</feature>